<gene>
    <name evidence="4" type="ORF">BJY18_001620</name>
</gene>
<proteinExistence type="predicted"/>
<dbReference type="EMBL" id="JACHMG010000001">
    <property type="protein sequence ID" value="MBB4684135.1"/>
    <property type="molecule type" value="Genomic_DNA"/>
</dbReference>
<keyword evidence="5" id="KW-1185">Reference proteome</keyword>
<dbReference type="InterPro" id="IPR036737">
    <property type="entry name" value="OmpA-like_sf"/>
</dbReference>
<name>A0A840IRS4_9PSEU</name>
<dbReference type="Gene3D" id="3.30.1330.60">
    <property type="entry name" value="OmpA-like domain"/>
    <property type="match status" value="1"/>
</dbReference>
<dbReference type="Pfam" id="PF00691">
    <property type="entry name" value="OmpA"/>
    <property type="match status" value="1"/>
</dbReference>
<keyword evidence="1" id="KW-0472">Membrane</keyword>
<feature type="domain" description="OmpA-like" evidence="3">
    <location>
        <begin position="47"/>
        <end position="152"/>
    </location>
</feature>
<evidence type="ECO:0000256" key="1">
    <source>
        <dbReference type="PROSITE-ProRule" id="PRU00473"/>
    </source>
</evidence>
<dbReference type="Proteomes" id="UP000581769">
    <property type="component" value="Unassembled WGS sequence"/>
</dbReference>
<dbReference type="PROSITE" id="PS51123">
    <property type="entry name" value="OMPA_2"/>
    <property type="match status" value="1"/>
</dbReference>
<feature type="compositionally biased region" description="Basic and acidic residues" evidence="2">
    <location>
        <begin position="124"/>
        <end position="136"/>
    </location>
</feature>
<accession>A0A840IRS4</accession>
<reference evidence="4 5" key="1">
    <citation type="submission" date="2020-08" db="EMBL/GenBank/DDBJ databases">
        <title>Sequencing the genomes of 1000 actinobacteria strains.</title>
        <authorList>
            <person name="Klenk H.-P."/>
        </authorList>
    </citation>
    <scope>NUCLEOTIDE SEQUENCE [LARGE SCALE GENOMIC DNA]</scope>
    <source>
        <strain evidence="4 5">DSM 45859</strain>
    </source>
</reference>
<dbReference type="RefSeq" id="WP_184779008.1">
    <property type="nucleotide sequence ID" value="NZ_JACHMG010000001.1"/>
</dbReference>
<protein>
    <submittedName>
        <fullName evidence="4">Outer membrane protein OmpA-like peptidoglycan-associated protein</fullName>
    </submittedName>
</protein>
<evidence type="ECO:0000259" key="3">
    <source>
        <dbReference type="PROSITE" id="PS51123"/>
    </source>
</evidence>
<feature type="region of interest" description="Disordered" evidence="2">
    <location>
        <begin position="120"/>
        <end position="152"/>
    </location>
</feature>
<evidence type="ECO:0000313" key="4">
    <source>
        <dbReference type="EMBL" id="MBB4684135.1"/>
    </source>
</evidence>
<dbReference type="InterPro" id="IPR006665">
    <property type="entry name" value="OmpA-like"/>
</dbReference>
<dbReference type="PROSITE" id="PS51257">
    <property type="entry name" value="PROKAR_LIPOPROTEIN"/>
    <property type="match status" value="1"/>
</dbReference>
<feature type="region of interest" description="Disordered" evidence="2">
    <location>
        <begin position="21"/>
        <end position="46"/>
    </location>
</feature>
<evidence type="ECO:0000313" key="5">
    <source>
        <dbReference type="Proteomes" id="UP000581769"/>
    </source>
</evidence>
<sequence length="152" mass="15624">MNRTRIQAVAGAALVAAVATGCGSDSSDGAGAGQQKAGDQAVQQVDSAIQQATQSSPVTFSLEKADLTDQSKQTLATIAKAMQGNPVRLKVETHGGYANADMSKTLSQQRAQAISTELEQAGVTKDRIETDPKGNEKAQGSQALATQFSATS</sequence>
<dbReference type="GO" id="GO:0016020">
    <property type="term" value="C:membrane"/>
    <property type="evidence" value="ECO:0007669"/>
    <property type="project" value="UniProtKB-UniRule"/>
</dbReference>
<evidence type="ECO:0000256" key="2">
    <source>
        <dbReference type="SAM" id="MobiDB-lite"/>
    </source>
</evidence>
<dbReference type="AlphaFoldDB" id="A0A840IRS4"/>
<organism evidence="4 5">
    <name type="scientific">Amycolatopsis jiangsuensis</name>
    <dbReference type="NCBI Taxonomy" id="1181879"/>
    <lineage>
        <taxon>Bacteria</taxon>
        <taxon>Bacillati</taxon>
        <taxon>Actinomycetota</taxon>
        <taxon>Actinomycetes</taxon>
        <taxon>Pseudonocardiales</taxon>
        <taxon>Pseudonocardiaceae</taxon>
        <taxon>Amycolatopsis</taxon>
    </lineage>
</organism>
<feature type="compositionally biased region" description="Polar residues" evidence="2">
    <location>
        <begin position="138"/>
        <end position="152"/>
    </location>
</feature>
<comment type="caution">
    <text evidence="4">The sequence shown here is derived from an EMBL/GenBank/DDBJ whole genome shotgun (WGS) entry which is preliminary data.</text>
</comment>
<dbReference type="SUPFAM" id="SSF103088">
    <property type="entry name" value="OmpA-like"/>
    <property type="match status" value="1"/>
</dbReference>